<evidence type="ECO:0008006" key="4">
    <source>
        <dbReference type="Google" id="ProtNLM"/>
    </source>
</evidence>
<sequence>MQRARRNDPHPTPWEVPLAIVVGALLLIVVGAHVGRGVANLLSAGWWEFPDRADLFTSLPGLLGGDASAGLTAAHPTVAPSTVLWVCIAAVELVVLGLIVAGIRAGLRLWGPSRVRGVATREEAERLLGRSRLRRHAAIVRPDLYGKGRGRA</sequence>
<protein>
    <recommendedName>
        <fullName evidence="4">Conjugal transfer protein</fullName>
    </recommendedName>
</protein>
<feature type="transmembrane region" description="Helical" evidence="1">
    <location>
        <begin position="12"/>
        <end position="34"/>
    </location>
</feature>
<reference evidence="2 3" key="1">
    <citation type="submission" date="2022-11" db="EMBL/GenBank/DDBJ databases">
        <title>Anaerobic phenanthrene biodegradation by a DNRA strain PheN6.</title>
        <authorList>
            <person name="Zhang Z."/>
        </authorList>
    </citation>
    <scope>NUCLEOTIDE SEQUENCE [LARGE SCALE GENOMIC DNA]</scope>
    <source>
        <strain evidence="2 3">PheN6</strain>
    </source>
</reference>
<dbReference type="Proteomes" id="UP001150259">
    <property type="component" value="Unassembled WGS sequence"/>
</dbReference>
<comment type="caution">
    <text evidence="2">The sequence shown here is derived from an EMBL/GenBank/DDBJ whole genome shotgun (WGS) entry which is preliminary data.</text>
</comment>
<feature type="transmembrane region" description="Helical" evidence="1">
    <location>
        <begin position="83"/>
        <end position="107"/>
    </location>
</feature>
<dbReference type="RefSeq" id="WP_272460877.1">
    <property type="nucleotide sequence ID" value="NZ_JAPFQL010000009.1"/>
</dbReference>
<evidence type="ECO:0000256" key="1">
    <source>
        <dbReference type="SAM" id="Phobius"/>
    </source>
</evidence>
<keyword evidence="1" id="KW-0472">Membrane</keyword>
<proteinExistence type="predicted"/>
<evidence type="ECO:0000313" key="2">
    <source>
        <dbReference type="EMBL" id="MDC5696301.1"/>
    </source>
</evidence>
<organism evidence="2 3">
    <name type="scientific">Intrasporangium calvum</name>
    <dbReference type="NCBI Taxonomy" id="53358"/>
    <lineage>
        <taxon>Bacteria</taxon>
        <taxon>Bacillati</taxon>
        <taxon>Actinomycetota</taxon>
        <taxon>Actinomycetes</taxon>
        <taxon>Micrococcales</taxon>
        <taxon>Intrasporangiaceae</taxon>
        <taxon>Intrasporangium</taxon>
    </lineage>
</organism>
<dbReference type="EMBL" id="JAPFQL010000009">
    <property type="protein sequence ID" value="MDC5696301.1"/>
    <property type="molecule type" value="Genomic_DNA"/>
</dbReference>
<keyword evidence="1" id="KW-0812">Transmembrane</keyword>
<accession>A0ABT5GF41</accession>
<evidence type="ECO:0000313" key="3">
    <source>
        <dbReference type="Proteomes" id="UP001150259"/>
    </source>
</evidence>
<keyword evidence="3" id="KW-1185">Reference proteome</keyword>
<name>A0ABT5GF41_9MICO</name>
<gene>
    <name evidence="2" type="ORF">OO014_03460</name>
</gene>
<keyword evidence="1" id="KW-1133">Transmembrane helix</keyword>